<reference evidence="2 3" key="1">
    <citation type="submission" date="2019-08" db="EMBL/GenBank/DDBJ databases">
        <title>Archangium and Cystobacter genomes.</title>
        <authorList>
            <person name="Chen I.-C.K."/>
            <person name="Wielgoss S."/>
        </authorList>
    </citation>
    <scope>NUCLEOTIDE SEQUENCE [LARGE SCALE GENOMIC DNA]</scope>
    <source>
        <strain evidence="2 3">Cbm 6</strain>
    </source>
</reference>
<feature type="chain" id="PRO_5046448698" description="Lipoprotein" evidence="1">
    <location>
        <begin position="19"/>
        <end position="93"/>
    </location>
</feature>
<name>A0ABY9X6V6_9BACT</name>
<gene>
    <name evidence="2" type="ORF">F0U60_48650</name>
</gene>
<organism evidence="2 3">
    <name type="scientific">Archangium minus</name>
    <dbReference type="NCBI Taxonomy" id="83450"/>
    <lineage>
        <taxon>Bacteria</taxon>
        <taxon>Pseudomonadati</taxon>
        <taxon>Myxococcota</taxon>
        <taxon>Myxococcia</taxon>
        <taxon>Myxococcales</taxon>
        <taxon>Cystobacterineae</taxon>
        <taxon>Archangiaceae</taxon>
        <taxon>Archangium</taxon>
    </lineage>
</organism>
<dbReference type="PROSITE" id="PS51257">
    <property type="entry name" value="PROKAR_LIPOPROTEIN"/>
    <property type="match status" value="1"/>
</dbReference>
<evidence type="ECO:0000313" key="2">
    <source>
        <dbReference type="EMBL" id="WNG51132.1"/>
    </source>
</evidence>
<dbReference type="EMBL" id="CP043494">
    <property type="protein sequence ID" value="WNG51132.1"/>
    <property type="molecule type" value="Genomic_DNA"/>
</dbReference>
<feature type="signal peptide" evidence="1">
    <location>
        <begin position="1"/>
        <end position="18"/>
    </location>
</feature>
<evidence type="ECO:0008006" key="4">
    <source>
        <dbReference type="Google" id="ProtNLM"/>
    </source>
</evidence>
<keyword evidence="1" id="KW-0732">Signal</keyword>
<dbReference type="RefSeq" id="WP_395811049.1">
    <property type="nucleotide sequence ID" value="NZ_CP043494.1"/>
</dbReference>
<dbReference type="Proteomes" id="UP001611383">
    <property type="component" value="Chromosome"/>
</dbReference>
<accession>A0ABY9X6V6</accession>
<keyword evidence="3" id="KW-1185">Reference proteome</keyword>
<proteinExistence type="predicted"/>
<evidence type="ECO:0000256" key="1">
    <source>
        <dbReference type="SAM" id="SignalP"/>
    </source>
</evidence>
<sequence length="93" mass="10330">MRAKCIGGVLLMVGLLSAGCGGTEVDVGAQSDLATREDALPSCQNEDYELVFYSEPELINEVGRWVCICGWDRINTYGRTSAYSDYRYINECF</sequence>
<evidence type="ECO:0000313" key="3">
    <source>
        <dbReference type="Proteomes" id="UP001611383"/>
    </source>
</evidence>
<protein>
    <recommendedName>
        <fullName evidence="4">Lipoprotein</fullName>
    </recommendedName>
</protein>